<feature type="domain" description="PIN" evidence="1">
    <location>
        <begin position="7"/>
        <end position="131"/>
    </location>
</feature>
<dbReference type="Proteomes" id="UP000241436">
    <property type="component" value="Unassembled WGS sequence"/>
</dbReference>
<dbReference type="InterPro" id="IPR052106">
    <property type="entry name" value="PINc/VapC_TA"/>
</dbReference>
<keyword evidence="3" id="KW-1185">Reference proteome</keyword>
<dbReference type="InterPro" id="IPR029060">
    <property type="entry name" value="PIN-like_dom_sf"/>
</dbReference>
<comment type="caution">
    <text evidence="2">The sequence shown here is derived from an EMBL/GenBank/DDBJ whole genome shotgun (WGS) entry which is preliminary data.</text>
</comment>
<dbReference type="PANTHER" id="PTHR38826">
    <property type="entry name" value="RIBONUCLEASE VAPC13"/>
    <property type="match status" value="1"/>
</dbReference>
<organism evidence="2 3">
    <name type="scientific">Candidatus Methylomirabilis limnetica</name>
    <dbReference type="NCBI Taxonomy" id="2033718"/>
    <lineage>
        <taxon>Bacteria</taxon>
        <taxon>Candidatus Methylomirabilota</taxon>
        <taxon>Candidatus Methylomirabilia</taxon>
        <taxon>Candidatus Methylomirabilales</taxon>
        <taxon>Candidatus Methylomirabilaceae</taxon>
        <taxon>Candidatus Methylomirabilis</taxon>
    </lineage>
</organism>
<name>A0A2T4TZY9_9BACT</name>
<evidence type="ECO:0000313" key="3">
    <source>
        <dbReference type="Proteomes" id="UP000241436"/>
    </source>
</evidence>
<proteinExistence type="predicted"/>
<dbReference type="OrthoDB" id="32974at2"/>
<dbReference type="InterPro" id="IPR002716">
    <property type="entry name" value="PIN_dom"/>
</dbReference>
<dbReference type="AlphaFoldDB" id="A0A2T4TZY9"/>
<evidence type="ECO:0000259" key="1">
    <source>
        <dbReference type="Pfam" id="PF01850"/>
    </source>
</evidence>
<dbReference type="Pfam" id="PF01850">
    <property type="entry name" value="PIN"/>
    <property type="match status" value="1"/>
</dbReference>
<evidence type="ECO:0000313" key="2">
    <source>
        <dbReference type="EMBL" id="PTL36652.1"/>
    </source>
</evidence>
<dbReference type="Gene3D" id="3.40.50.1010">
    <property type="entry name" value="5'-nuclease"/>
    <property type="match status" value="1"/>
</dbReference>
<dbReference type="EMBL" id="NVQC01000013">
    <property type="protein sequence ID" value="PTL36652.1"/>
    <property type="molecule type" value="Genomic_DNA"/>
</dbReference>
<dbReference type="RefSeq" id="WP_107561404.1">
    <property type="nucleotide sequence ID" value="NZ_NVQC01000013.1"/>
</dbReference>
<reference evidence="2 3" key="1">
    <citation type="submission" date="2017-09" db="EMBL/GenBank/DDBJ databases">
        <title>Bloom of a denitrifying methanotroph, Candidatus Methylomirabilis limnetica, in a deep stratified lake.</title>
        <authorList>
            <person name="Graf J.S."/>
            <person name="Marchant H.K."/>
            <person name="Tienken D."/>
            <person name="Hach P.F."/>
            <person name="Brand A."/>
            <person name="Schubert C.J."/>
            <person name="Kuypers M.M."/>
            <person name="Milucka J."/>
        </authorList>
    </citation>
    <scope>NUCLEOTIDE SEQUENCE [LARGE SCALE GENOMIC DNA]</scope>
    <source>
        <strain evidence="2 3">Zug</strain>
    </source>
</reference>
<protein>
    <recommendedName>
        <fullName evidence="1">PIN domain-containing protein</fullName>
    </recommendedName>
</protein>
<accession>A0A2T4TZY9</accession>
<sequence length="144" mass="16082">MTPERLFADTNLFLRYLTNDVPEQAEAVEQVLRRAAAGELVLVTNTLVMAEIVWTLETFYQLPRSDIKDKVLAILNTPGLEVADGDLMLQAMTWYTEKNVGFIDAYNAAWMRGVGLMIACTFDRKHFSRLEGVTVMVPGADPPG</sequence>
<gene>
    <name evidence="2" type="ORF">CLG94_02935</name>
</gene>
<reference evidence="3" key="2">
    <citation type="journal article" date="2018" name="Environ. Microbiol.">
        <title>Bloom of a denitrifying methanotroph, 'Candidatus Methylomirabilis limnetica', in a deep stratified lake.</title>
        <authorList>
            <person name="Graf J.S."/>
            <person name="Mayr M.J."/>
            <person name="Marchant H.K."/>
            <person name="Tienken D."/>
            <person name="Hach P.F."/>
            <person name="Brand A."/>
            <person name="Schubert C.J."/>
            <person name="Kuypers M.M."/>
            <person name="Milucka J."/>
        </authorList>
    </citation>
    <scope>NUCLEOTIDE SEQUENCE [LARGE SCALE GENOMIC DNA]</scope>
    <source>
        <strain evidence="3">Zug</strain>
    </source>
</reference>
<dbReference type="SUPFAM" id="SSF88723">
    <property type="entry name" value="PIN domain-like"/>
    <property type="match status" value="1"/>
</dbReference>
<dbReference type="PANTHER" id="PTHR38826:SF5">
    <property type="entry name" value="RIBONUCLEASE VAPC13"/>
    <property type="match status" value="1"/>
</dbReference>